<dbReference type="InterPro" id="IPR006118">
    <property type="entry name" value="Recombinase_CS"/>
</dbReference>
<dbReference type="RefSeq" id="WP_216926337.1">
    <property type="nucleotide sequence ID" value="NZ_JAHOPC010000012.1"/>
</dbReference>
<sequence length="59" mass="6678">MTGISIGYARVSTNDQDLLSVHKDDLPKARDYFLSNVAEQSDFVVDVEKLLHDHVMHCC</sequence>
<evidence type="ECO:0000313" key="3">
    <source>
        <dbReference type="Proteomes" id="UP000824166"/>
    </source>
</evidence>
<organism evidence="2 3">
    <name type="scientific">Paenarthrobacter aromaticivorans</name>
    <dbReference type="NCBI Taxonomy" id="2849150"/>
    <lineage>
        <taxon>Bacteria</taxon>
        <taxon>Bacillati</taxon>
        <taxon>Actinomycetota</taxon>
        <taxon>Actinomycetes</taxon>
        <taxon>Micrococcales</taxon>
        <taxon>Micrococcaceae</taxon>
        <taxon>Paenarthrobacter</taxon>
    </lineage>
</organism>
<evidence type="ECO:0008006" key="4">
    <source>
        <dbReference type="Google" id="ProtNLM"/>
    </source>
</evidence>
<reference evidence="2 3" key="1">
    <citation type="submission" date="2021-06" db="EMBL/GenBank/DDBJ databases">
        <authorList>
            <person name="Jeong J.W."/>
        </authorList>
    </citation>
    <scope>NUCLEOTIDE SEQUENCE [LARGE SCALE GENOMIC DNA]</scope>
    <source>
        <strain evidence="2 3">MMS21-TAE1-1</strain>
    </source>
</reference>
<gene>
    <name evidence="2" type="ORF">KSW38_18165</name>
</gene>
<evidence type="ECO:0000313" key="2">
    <source>
        <dbReference type="EMBL" id="MBU8868220.1"/>
    </source>
</evidence>
<proteinExistence type="predicted"/>
<accession>A0ABS6I932</accession>
<comment type="caution">
    <text evidence="2">The sequence shown here is derived from an EMBL/GenBank/DDBJ whole genome shotgun (WGS) entry which is preliminary data.</text>
</comment>
<name>A0ABS6I932_9MICC</name>
<keyword evidence="3" id="KW-1185">Reference proteome</keyword>
<evidence type="ECO:0000256" key="1">
    <source>
        <dbReference type="PROSITE-ProRule" id="PRU10137"/>
    </source>
</evidence>
<feature type="active site" description="O-(5'-phospho-DNA)-serine intermediate" evidence="1">
    <location>
        <position position="12"/>
    </location>
</feature>
<dbReference type="PROSITE" id="PS00397">
    <property type="entry name" value="RECOMBINASES_1"/>
    <property type="match status" value="1"/>
</dbReference>
<dbReference type="EMBL" id="JAHOPC010000012">
    <property type="protein sequence ID" value="MBU8868220.1"/>
    <property type="molecule type" value="Genomic_DNA"/>
</dbReference>
<dbReference type="Proteomes" id="UP000824166">
    <property type="component" value="Unassembled WGS sequence"/>
</dbReference>
<protein>
    <recommendedName>
        <fullName evidence="4">Resolvase/invertase-type recombinase catalytic domain-containing protein</fullName>
    </recommendedName>
</protein>